<keyword evidence="2" id="KW-1003">Cell membrane</keyword>
<keyword evidence="3 9" id="KW-0808">Transferase</keyword>
<evidence type="ECO:0000256" key="5">
    <source>
        <dbReference type="ARBA" id="ARBA00022989"/>
    </source>
</evidence>
<dbReference type="Pfam" id="PF00953">
    <property type="entry name" value="Glycos_transf_4"/>
    <property type="match status" value="1"/>
</dbReference>
<evidence type="ECO:0000256" key="1">
    <source>
        <dbReference type="ARBA" id="ARBA00004651"/>
    </source>
</evidence>
<feature type="transmembrane region" description="Helical" evidence="8">
    <location>
        <begin position="222"/>
        <end position="243"/>
    </location>
</feature>
<dbReference type="EC" id="2.7.8.-" evidence="9"/>
<keyword evidence="10" id="KW-1185">Reference proteome</keyword>
<evidence type="ECO:0000313" key="9">
    <source>
        <dbReference type="EMBL" id="WRP16937.1"/>
    </source>
</evidence>
<comment type="subcellular location">
    <subcellularLocation>
        <location evidence="1">Cell membrane</location>
        <topology evidence="1">Multi-pass membrane protein</topology>
    </subcellularLocation>
</comment>
<protein>
    <submittedName>
        <fullName evidence="9">MraY family glycosyltransferase</fullName>
        <ecNumber evidence="9">2.7.8.-</ecNumber>
    </submittedName>
</protein>
<evidence type="ECO:0000256" key="7">
    <source>
        <dbReference type="SAM" id="MobiDB-lite"/>
    </source>
</evidence>
<feature type="region of interest" description="Disordered" evidence="7">
    <location>
        <begin position="357"/>
        <end position="389"/>
    </location>
</feature>
<keyword evidence="4 8" id="KW-0812">Transmembrane</keyword>
<sequence>MGVDMDYLSATAAAAAAFLLVWVLTPAVERWARARGLLDRPEGRHLHPKPVPRLGGIALFLGWVAGGAVLWMLGEPSSMLLRVGAGVVIIFAVGLIDDLRTLTPRAKLAGQLLAAGVSVALGLRIEFLSLPSFIGGPHGLEQIVYLGPWSVPITLLWLVGVTNAVNLLDGLDGLAAGVVAIAAVPTLLAAASRGLADPAALLMVLAAGCVAFLRYNFSPARIFMGDSGALTLGFAFAAASALGSAKGPAVLAMLVPVLSLGVPLFDTAWAVVRRSMARRPLGEADNGHLHYRLLARWQAPRQVVLALYGVSAALGSLALLVTPQSRMSLVPPLGLLAVAAMMIVRVAWDQRSRPHRVEGEGWADGRSGGHADLRHPARGHQARARYQGS</sequence>
<reference evidence="9 10" key="1">
    <citation type="journal article" date="2024" name="Front. Microbiol.">
        <title>Novel thermophilic genera Geochorda gen. nov. and Carboxydochorda gen. nov. from the deep terrestrial subsurface reveal the ecophysiological diversity in the class Limnochordia.</title>
        <authorList>
            <person name="Karnachuk O.V."/>
            <person name="Lukina A.P."/>
            <person name="Avakyan M.R."/>
            <person name="Kadnikov V.V."/>
            <person name="Begmatov S."/>
            <person name="Beletsky A.V."/>
            <person name="Vlasova K.G."/>
            <person name="Novikov A.A."/>
            <person name="Shcherbakova V.A."/>
            <person name="Mardanov A.V."/>
            <person name="Ravin N.V."/>
        </authorList>
    </citation>
    <scope>NUCLEOTIDE SEQUENCE [LARGE SCALE GENOMIC DNA]</scope>
    <source>
        <strain evidence="9 10">L945</strain>
    </source>
</reference>
<dbReference type="InterPro" id="IPR000715">
    <property type="entry name" value="Glycosyl_transferase_4"/>
</dbReference>
<keyword evidence="5 8" id="KW-1133">Transmembrane helix</keyword>
<proteinExistence type="predicted"/>
<dbReference type="PANTHER" id="PTHR22926">
    <property type="entry name" value="PHOSPHO-N-ACETYLMURAMOYL-PENTAPEPTIDE-TRANSFERASE"/>
    <property type="match status" value="1"/>
</dbReference>
<dbReference type="GO" id="GO:0016740">
    <property type="term" value="F:transferase activity"/>
    <property type="evidence" value="ECO:0007669"/>
    <property type="project" value="UniProtKB-KW"/>
</dbReference>
<keyword evidence="6 8" id="KW-0472">Membrane</keyword>
<feature type="transmembrane region" description="Helical" evidence="8">
    <location>
        <begin position="249"/>
        <end position="272"/>
    </location>
</feature>
<feature type="transmembrane region" description="Helical" evidence="8">
    <location>
        <begin position="108"/>
        <end position="130"/>
    </location>
</feature>
<feature type="transmembrane region" description="Helical" evidence="8">
    <location>
        <begin position="173"/>
        <end position="192"/>
    </location>
</feature>
<dbReference type="CDD" id="cd06853">
    <property type="entry name" value="GT_WecA_like"/>
    <property type="match status" value="1"/>
</dbReference>
<feature type="transmembrane region" description="Helical" evidence="8">
    <location>
        <begin position="303"/>
        <end position="323"/>
    </location>
</feature>
<evidence type="ECO:0000256" key="3">
    <source>
        <dbReference type="ARBA" id="ARBA00022679"/>
    </source>
</evidence>
<dbReference type="EMBL" id="CP141615">
    <property type="protein sequence ID" value="WRP16937.1"/>
    <property type="molecule type" value="Genomic_DNA"/>
</dbReference>
<evidence type="ECO:0000256" key="2">
    <source>
        <dbReference type="ARBA" id="ARBA00022475"/>
    </source>
</evidence>
<evidence type="ECO:0000256" key="4">
    <source>
        <dbReference type="ARBA" id="ARBA00022692"/>
    </source>
</evidence>
<accession>A0ABZ1BVX5</accession>
<evidence type="ECO:0000313" key="10">
    <source>
        <dbReference type="Proteomes" id="UP001332192"/>
    </source>
</evidence>
<evidence type="ECO:0000256" key="6">
    <source>
        <dbReference type="ARBA" id="ARBA00023136"/>
    </source>
</evidence>
<feature type="transmembrane region" description="Helical" evidence="8">
    <location>
        <begin position="329"/>
        <end position="348"/>
    </location>
</feature>
<feature type="transmembrane region" description="Helical" evidence="8">
    <location>
        <begin position="79"/>
        <end position="96"/>
    </location>
</feature>
<feature type="transmembrane region" description="Helical" evidence="8">
    <location>
        <begin position="198"/>
        <end position="215"/>
    </location>
</feature>
<dbReference type="Proteomes" id="UP001332192">
    <property type="component" value="Chromosome"/>
</dbReference>
<dbReference type="PANTHER" id="PTHR22926:SF3">
    <property type="entry name" value="UNDECAPRENYL-PHOSPHATE ALPHA-N-ACETYLGLUCOSAMINYL 1-PHOSPHATE TRANSFERASE"/>
    <property type="match status" value="1"/>
</dbReference>
<name>A0ABZ1BVX5_9FIRM</name>
<gene>
    <name evidence="9" type="ORF">U7230_12715</name>
</gene>
<feature type="transmembrane region" description="Helical" evidence="8">
    <location>
        <begin position="53"/>
        <end position="73"/>
    </location>
</feature>
<organism evidence="9 10">
    <name type="scientific">Carboxydichorda subterranea</name>
    <dbReference type="NCBI Taxonomy" id="3109565"/>
    <lineage>
        <taxon>Bacteria</taxon>
        <taxon>Bacillati</taxon>
        <taxon>Bacillota</taxon>
        <taxon>Limnochordia</taxon>
        <taxon>Limnochordales</taxon>
        <taxon>Geochordaceae</taxon>
        <taxon>Carboxydichorda</taxon>
    </lineage>
</organism>
<evidence type="ECO:0000256" key="8">
    <source>
        <dbReference type="SAM" id="Phobius"/>
    </source>
</evidence>
<feature type="transmembrane region" description="Helical" evidence="8">
    <location>
        <begin position="12"/>
        <end position="32"/>
    </location>
</feature>
<feature type="transmembrane region" description="Helical" evidence="8">
    <location>
        <begin position="142"/>
        <end position="161"/>
    </location>
</feature>
<dbReference type="RefSeq" id="WP_324716209.1">
    <property type="nucleotide sequence ID" value="NZ_CP141615.1"/>
</dbReference>